<evidence type="ECO:0000313" key="2">
    <source>
        <dbReference type="EMBL" id="MCD5313243.1"/>
    </source>
</evidence>
<proteinExistence type="predicted"/>
<keyword evidence="1" id="KW-0472">Membrane</keyword>
<dbReference type="CDD" id="cd00093">
    <property type="entry name" value="HTH_XRE"/>
    <property type="match status" value="1"/>
</dbReference>
<protein>
    <submittedName>
        <fullName evidence="2">Helix-turn-helix domain-containing protein</fullName>
    </submittedName>
</protein>
<dbReference type="Pfam" id="PF13560">
    <property type="entry name" value="HTH_31"/>
    <property type="match status" value="1"/>
</dbReference>
<dbReference type="InterPro" id="IPR001387">
    <property type="entry name" value="Cro/C1-type_HTH"/>
</dbReference>
<dbReference type="GO" id="GO:0003677">
    <property type="term" value="F:DNA binding"/>
    <property type="evidence" value="ECO:0007669"/>
    <property type="project" value="InterPro"/>
</dbReference>
<name>A0A9X1T0X0_9ACTN</name>
<keyword evidence="3" id="KW-1185">Reference proteome</keyword>
<evidence type="ECO:0000313" key="3">
    <source>
        <dbReference type="Proteomes" id="UP001138997"/>
    </source>
</evidence>
<dbReference type="InterPro" id="IPR010982">
    <property type="entry name" value="Lambda_DNA-bd_dom_sf"/>
</dbReference>
<evidence type="ECO:0000256" key="1">
    <source>
        <dbReference type="SAM" id="Phobius"/>
    </source>
</evidence>
<feature type="transmembrane region" description="Helical" evidence="1">
    <location>
        <begin position="116"/>
        <end position="136"/>
    </location>
</feature>
<dbReference type="AlphaFoldDB" id="A0A9X1T0X0"/>
<dbReference type="EMBL" id="JAJOMB010000011">
    <property type="protein sequence ID" value="MCD5313243.1"/>
    <property type="molecule type" value="Genomic_DNA"/>
</dbReference>
<dbReference type="RefSeq" id="WP_231444256.1">
    <property type="nucleotide sequence ID" value="NZ_JAJOMB010000011.1"/>
</dbReference>
<comment type="caution">
    <text evidence="2">The sequence shown here is derived from an EMBL/GenBank/DDBJ whole genome shotgun (WGS) entry which is preliminary data.</text>
</comment>
<sequence>MTTNTSAKDLGALLQQLKDRDGRSYSALAHRAGTSRSSLHRYCQGQCVPETFGTVEQLARLCGATQEELAELHRLWSLATRPVDPCGAVARVPAARVSSEQQTVEPQRLMLRASTLTPILLAFLIVLLVLIAIEIAEDSGDLFTISAETTDPGQQASQPTR</sequence>
<dbReference type="Proteomes" id="UP001138997">
    <property type="component" value="Unassembled WGS sequence"/>
</dbReference>
<reference evidence="2" key="1">
    <citation type="submission" date="2021-11" db="EMBL/GenBank/DDBJ databases">
        <title>Streptomyces corallinus and Kineosporia corallina sp. nov., two new coral-derived marine actinobacteria.</title>
        <authorList>
            <person name="Buangrab K."/>
            <person name="Sutthacheep M."/>
            <person name="Yeemin T."/>
            <person name="Harunari E."/>
            <person name="Igarashi Y."/>
            <person name="Sripreechasak P."/>
            <person name="Kanchanasin P."/>
            <person name="Tanasupawat S."/>
            <person name="Phongsopitanun W."/>
        </authorList>
    </citation>
    <scope>NUCLEOTIDE SEQUENCE</scope>
    <source>
        <strain evidence="2">JCM 31032</strain>
    </source>
</reference>
<gene>
    <name evidence="2" type="ORF">LR394_20255</name>
</gene>
<dbReference type="Gene3D" id="1.10.260.40">
    <property type="entry name" value="lambda repressor-like DNA-binding domains"/>
    <property type="match status" value="1"/>
</dbReference>
<dbReference type="SUPFAM" id="SSF47413">
    <property type="entry name" value="lambda repressor-like DNA-binding domains"/>
    <property type="match status" value="1"/>
</dbReference>
<keyword evidence="1" id="KW-0812">Transmembrane</keyword>
<keyword evidence="1" id="KW-1133">Transmembrane helix</keyword>
<accession>A0A9X1T0X0</accession>
<organism evidence="2 3">
    <name type="scientific">Kineosporia babensis</name>
    <dbReference type="NCBI Taxonomy" id="499548"/>
    <lineage>
        <taxon>Bacteria</taxon>
        <taxon>Bacillati</taxon>
        <taxon>Actinomycetota</taxon>
        <taxon>Actinomycetes</taxon>
        <taxon>Kineosporiales</taxon>
        <taxon>Kineosporiaceae</taxon>
        <taxon>Kineosporia</taxon>
    </lineage>
</organism>